<protein>
    <recommendedName>
        <fullName evidence="3">Dithiol-disulfide isomerase</fullName>
    </recommendedName>
</protein>
<proteinExistence type="predicted"/>
<evidence type="ECO:0000313" key="2">
    <source>
        <dbReference type="Proteomes" id="UP000187499"/>
    </source>
</evidence>
<gene>
    <name evidence="1" type="ORF">BTM29_06800</name>
</gene>
<dbReference type="STRING" id="1847728.BTM29_06800"/>
<dbReference type="InterPro" id="IPR036249">
    <property type="entry name" value="Thioredoxin-like_sf"/>
</dbReference>
<dbReference type="SUPFAM" id="SSF52833">
    <property type="entry name" value="Thioredoxin-like"/>
    <property type="match status" value="1"/>
</dbReference>
<dbReference type="KEGG" id="lalw:BTM29_06800"/>
<dbReference type="OrthoDB" id="2156137at2"/>
<keyword evidence="2" id="KW-1185">Reference proteome</keyword>
<reference evidence="2" key="1">
    <citation type="submission" date="2016-12" db="EMBL/GenBank/DDBJ databases">
        <authorList>
            <person name="Jung M.Y."/>
            <person name="Lee S.H."/>
        </authorList>
    </citation>
    <scope>NUCLEOTIDE SEQUENCE [LARGE SCALE GENOMIC DNA]</scope>
    <source>
        <strain evidence="2">WiKim39</strain>
    </source>
</reference>
<accession>A0A1P8Q364</accession>
<evidence type="ECO:0000313" key="1">
    <source>
        <dbReference type="EMBL" id="APX72285.1"/>
    </source>
</evidence>
<dbReference type="AlphaFoldDB" id="A0A1P8Q364"/>
<dbReference type="EMBL" id="CP019323">
    <property type="protein sequence ID" value="APX72285.1"/>
    <property type="molecule type" value="Genomic_DNA"/>
</dbReference>
<dbReference type="Pfam" id="PF13743">
    <property type="entry name" value="Thioredoxin_5"/>
    <property type="match status" value="1"/>
</dbReference>
<dbReference type="RefSeq" id="WP_076615142.1">
    <property type="nucleotide sequence ID" value="NZ_CP019323.1"/>
</dbReference>
<name>A0A1P8Q364_9LACO</name>
<sequence>MWEVFIYINPVCSYCLKVEQSIIDFTRKHEIETQYHFVTNYNMETINEYIQLQGYKLCDLDQRSKATQEVEEAARLYKAASCQGNKKARNFLMNLQEQINVLNNPFSDETIKTAIVNSGLDYKSIMSEKNSACVDLGIKRDKQLSKEMHIEKAPTIVIFDNDNPEKPGLMINDFGSKVSEEIINQNLTAMLESTMPETKPTYINNNTVISLDQFRR</sequence>
<dbReference type="Gene3D" id="3.40.30.10">
    <property type="entry name" value="Glutaredoxin"/>
    <property type="match status" value="1"/>
</dbReference>
<dbReference type="Proteomes" id="UP000187499">
    <property type="component" value="Chromosome"/>
</dbReference>
<evidence type="ECO:0008006" key="3">
    <source>
        <dbReference type="Google" id="ProtNLM"/>
    </source>
</evidence>
<organism evidence="1 2">
    <name type="scientific">Companilactobacillus allii</name>
    <dbReference type="NCBI Taxonomy" id="1847728"/>
    <lineage>
        <taxon>Bacteria</taxon>
        <taxon>Bacillati</taxon>
        <taxon>Bacillota</taxon>
        <taxon>Bacilli</taxon>
        <taxon>Lactobacillales</taxon>
        <taxon>Lactobacillaceae</taxon>
        <taxon>Companilactobacillus</taxon>
    </lineage>
</organism>